<dbReference type="AlphaFoldDB" id="A0A1I5V885"/>
<dbReference type="Proteomes" id="UP000198727">
    <property type="component" value="Unassembled WGS sequence"/>
</dbReference>
<accession>A0A1I5V885</accession>
<dbReference type="OrthoDB" id="4244884at2"/>
<reference evidence="2" key="1">
    <citation type="submission" date="2016-10" db="EMBL/GenBank/DDBJ databases">
        <authorList>
            <person name="Varghese N."/>
            <person name="Submissions S."/>
        </authorList>
    </citation>
    <scope>NUCLEOTIDE SEQUENCE [LARGE SCALE GENOMIC DNA]</scope>
    <source>
        <strain evidence="2">CGMCC 4.5579</strain>
    </source>
</reference>
<dbReference type="RefSeq" id="WP_092530644.1">
    <property type="nucleotide sequence ID" value="NZ_FOWW01000004.1"/>
</dbReference>
<dbReference type="STRING" id="587909.SAMN05421810_104266"/>
<evidence type="ECO:0000313" key="1">
    <source>
        <dbReference type="EMBL" id="SFQ03632.1"/>
    </source>
</evidence>
<gene>
    <name evidence="1" type="ORF">SAMN05421810_104266</name>
</gene>
<name>A0A1I5V885_9PSEU</name>
<dbReference type="PANTHER" id="PTHR36221">
    <property type="entry name" value="DUF742 DOMAIN-CONTAINING PROTEIN"/>
    <property type="match status" value="1"/>
</dbReference>
<evidence type="ECO:0000313" key="2">
    <source>
        <dbReference type="Proteomes" id="UP000198727"/>
    </source>
</evidence>
<keyword evidence="2" id="KW-1185">Reference proteome</keyword>
<proteinExistence type="predicted"/>
<organism evidence="1 2">
    <name type="scientific">Amycolatopsis arida</name>
    <dbReference type="NCBI Taxonomy" id="587909"/>
    <lineage>
        <taxon>Bacteria</taxon>
        <taxon>Bacillati</taxon>
        <taxon>Actinomycetota</taxon>
        <taxon>Actinomycetes</taxon>
        <taxon>Pseudonocardiales</taxon>
        <taxon>Pseudonocardiaceae</taxon>
        <taxon>Amycolatopsis</taxon>
    </lineage>
</organism>
<dbReference type="Pfam" id="PF05331">
    <property type="entry name" value="DUF742"/>
    <property type="match status" value="1"/>
</dbReference>
<sequence length="111" mass="12155">MVRPYVRTRGRASTSYDLRLESLISATRLRVPIDRSRLGADHLAICQLCTKPTSVAEIAAHLRAPLGVARVLIGDGLDLGLLMLHENTTIADGRPPLELLHRVVDGLRKLA</sequence>
<dbReference type="PANTHER" id="PTHR36221:SF1">
    <property type="entry name" value="DUF742 DOMAIN-CONTAINING PROTEIN"/>
    <property type="match status" value="1"/>
</dbReference>
<protein>
    <recommendedName>
        <fullName evidence="3">DUF742 domain-containing protein</fullName>
    </recommendedName>
</protein>
<dbReference type="EMBL" id="FOWW01000004">
    <property type="protein sequence ID" value="SFQ03632.1"/>
    <property type="molecule type" value="Genomic_DNA"/>
</dbReference>
<dbReference type="InterPro" id="IPR007995">
    <property type="entry name" value="DUF742"/>
</dbReference>
<evidence type="ECO:0008006" key="3">
    <source>
        <dbReference type="Google" id="ProtNLM"/>
    </source>
</evidence>